<protein>
    <submittedName>
        <fullName evidence="1">Uncharacterized protein</fullName>
    </submittedName>
</protein>
<gene>
    <name evidence="1" type="ORF">E3U43_008173</name>
</gene>
<sequence length="194" mass="21862">MTPTRLCHKHTKSNSKNSGNKSFSAGRKYQQEFKEMQQRVKGRPLLLEQVAQMNAKQAAEKRYTKALHGCDLTEEFIGSKVGKSAFTRKASPSSDSKQSDQEESDMGCEPVHYRKVFLDDEDVEVDPEEKEGGSDQASSNHCDGDDTNSHQSDQDDHGGDQHYSDESYHYSDDHENYSDNSECDADTKQQEVAE</sequence>
<name>A0ACD3RTB1_LARCR</name>
<evidence type="ECO:0000313" key="1">
    <source>
        <dbReference type="EMBL" id="TMS22867.1"/>
    </source>
</evidence>
<keyword evidence="2" id="KW-1185">Reference proteome</keyword>
<dbReference type="EMBL" id="CM011674">
    <property type="protein sequence ID" value="TMS22867.1"/>
    <property type="molecule type" value="Genomic_DNA"/>
</dbReference>
<reference evidence="1" key="1">
    <citation type="submission" date="2018-11" db="EMBL/GenBank/DDBJ databases">
        <title>The sequence and de novo assembly of Larimichthys crocea genome using PacBio and Hi-C technologies.</title>
        <authorList>
            <person name="Xu P."/>
            <person name="Chen B."/>
            <person name="Zhou Z."/>
            <person name="Ke Q."/>
            <person name="Wu Y."/>
            <person name="Bai H."/>
            <person name="Pu F."/>
        </authorList>
    </citation>
    <scope>NUCLEOTIDE SEQUENCE</scope>
    <source>
        <tissue evidence="1">Muscle</tissue>
    </source>
</reference>
<evidence type="ECO:0000313" key="2">
    <source>
        <dbReference type="Proteomes" id="UP000793456"/>
    </source>
</evidence>
<accession>A0ACD3RTB1</accession>
<comment type="caution">
    <text evidence="1">The sequence shown here is derived from an EMBL/GenBank/DDBJ whole genome shotgun (WGS) entry which is preliminary data.</text>
</comment>
<proteinExistence type="predicted"/>
<organism evidence="1 2">
    <name type="scientific">Larimichthys crocea</name>
    <name type="common">Large yellow croaker</name>
    <name type="synonym">Pseudosciaena crocea</name>
    <dbReference type="NCBI Taxonomy" id="215358"/>
    <lineage>
        <taxon>Eukaryota</taxon>
        <taxon>Metazoa</taxon>
        <taxon>Chordata</taxon>
        <taxon>Craniata</taxon>
        <taxon>Vertebrata</taxon>
        <taxon>Euteleostomi</taxon>
        <taxon>Actinopterygii</taxon>
        <taxon>Neopterygii</taxon>
        <taxon>Teleostei</taxon>
        <taxon>Neoteleostei</taxon>
        <taxon>Acanthomorphata</taxon>
        <taxon>Eupercaria</taxon>
        <taxon>Sciaenidae</taxon>
        <taxon>Larimichthys</taxon>
    </lineage>
</organism>
<dbReference type="Proteomes" id="UP000793456">
    <property type="component" value="Chromosome I"/>
</dbReference>